<dbReference type="SUPFAM" id="SSF47473">
    <property type="entry name" value="EF-hand"/>
    <property type="match status" value="1"/>
</dbReference>
<dbReference type="InterPro" id="IPR002048">
    <property type="entry name" value="EF_hand_dom"/>
</dbReference>
<evidence type="ECO:0000313" key="4">
    <source>
        <dbReference type="Proteomes" id="UP000654075"/>
    </source>
</evidence>
<name>A0A813FHA0_POLGL</name>
<protein>
    <recommendedName>
        <fullName evidence="2">EF-hand domain-containing protein</fullName>
    </recommendedName>
</protein>
<organism evidence="3 4">
    <name type="scientific">Polarella glacialis</name>
    <name type="common">Dinoflagellate</name>
    <dbReference type="NCBI Taxonomy" id="89957"/>
    <lineage>
        <taxon>Eukaryota</taxon>
        <taxon>Sar</taxon>
        <taxon>Alveolata</taxon>
        <taxon>Dinophyceae</taxon>
        <taxon>Suessiales</taxon>
        <taxon>Suessiaceae</taxon>
        <taxon>Polarella</taxon>
    </lineage>
</organism>
<dbReference type="AlphaFoldDB" id="A0A813FHA0"/>
<sequence length="103" mass="11323">AMPASYAPQQFHQPVTFAAPQQFHQPVTYAAPQQQFSYGEPQMQAPMQYGAPPVNYGAPVHMQGAPMTYAPQQGGMTMFDQIDKNHDGVLSREEYARAMSGGM</sequence>
<comment type="caution">
    <text evidence="3">The sequence shown here is derived from an EMBL/GenBank/DDBJ whole genome shotgun (WGS) entry which is preliminary data.</text>
</comment>
<dbReference type="InterPro" id="IPR011992">
    <property type="entry name" value="EF-hand-dom_pair"/>
</dbReference>
<keyword evidence="1" id="KW-0106">Calcium</keyword>
<gene>
    <name evidence="3" type="ORF">PGLA1383_LOCUS29963</name>
</gene>
<reference evidence="3" key="1">
    <citation type="submission" date="2021-02" db="EMBL/GenBank/DDBJ databases">
        <authorList>
            <person name="Dougan E. K."/>
            <person name="Rhodes N."/>
            <person name="Thang M."/>
            <person name="Chan C."/>
        </authorList>
    </citation>
    <scope>NUCLEOTIDE SEQUENCE</scope>
</reference>
<dbReference type="Gene3D" id="1.10.238.10">
    <property type="entry name" value="EF-hand"/>
    <property type="match status" value="1"/>
</dbReference>
<evidence type="ECO:0000256" key="1">
    <source>
        <dbReference type="ARBA" id="ARBA00022837"/>
    </source>
</evidence>
<dbReference type="Proteomes" id="UP000654075">
    <property type="component" value="Unassembled WGS sequence"/>
</dbReference>
<dbReference type="PROSITE" id="PS50222">
    <property type="entry name" value="EF_HAND_2"/>
    <property type="match status" value="1"/>
</dbReference>
<feature type="non-terminal residue" evidence="3">
    <location>
        <position position="103"/>
    </location>
</feature>
<dbReference type="GO" id="GO:0005509">
    <property type="term" value="F:calcium ion binding"/>
    <property type="evidence" value="ECO:0007669"/>
    <property type="project" value="InterPro"/>
</dbReference>
<evidence type="ECO:0000313" key="3">
    <source>
        <dbReference type="EMBL" id="CAE8612161.1"/>
    </source>
</evidence>
<dbReference type="EMBL" id="CAJNNV010025089">
    <property type="protein sequence ID" value="CAE8612161.1"/>
    <property type="molecule type" value="Genomic_DNA"/>
</dbReference>
<accession>A0A813FHA0</accession>
<evidence type="ECO:0000259" key="2">
    <source>
        <dbReference type="PROSITE" id="PS50222"/>
    </source>
</evidence>
<dbReference type="InterPro" id="IPR018247">
    <property type="entry name" value="EF_Hand_1_Ca_BS"/>
</dbReference>
<feature type="domain" description="EF-hand" evidence="2">
    <location>
        <begin position="70"/>
        <end position="103"/>
    </location>
</feature>
<dbReference type="Pfam" id="PF13202">
    <property type="entry name" value="EF-hand_5"/>
    <property type="match status" value="1"/>
</dbReference>
<proteinExistence type="predicted"/>
<keyword evidence="4" id="KW-1185">Reference proteome</keyword>
<dbReference type="PROSITE" id="PS00018">
    <property type="entry name" value="EF_HAND_1"/>
    <property type="match status" value="1"/>
</dbReference>